<evidence type="ECO:0000256" key="1">
    <source>
        <dbReference type="SAM" id="SignalP"/>
    </source>
</evidence>
<dbReference type="AlphaFoldDB" id="A0AB38TTQ7"/>
<dbReference type="Proteomes" id="UP001059745">
    <property type="component" value="Chromosome 1"/>
</dbReference>
<organism evidence="2 3">
    <name type="scientific">Burkholderia gladioli</name>
    <name type="common">Pseudomonas marginata</name>
    <name type="synonym">Phytomonas marginata</name>
    <dbReference type="NCBI Taxonomy" id="28095"/>
    <lineage>
        <taxon>Bacteria</taxon>
        <taxon>Pseudomonadati</taxon>
        <taxon>Pseudomonadota</taxon>
        <taxon>Betaproteobacteria</taxon>
        <taxon>Burkholderiales</taxon>
        <taxon>Burkholderiaceae</taxon>
        <taxon>Burkholderia</taxon>
    </lineage>
</organism>
<feature type="signal peptide" evidence="1">
    <location>
        <begin position="1"/>
        <end position="24"/>
    </location>
</feature>
<accession>A0AB38TTQ7</accession>
<feature type="chain" id="PRO_5044337453" evidence="1">
    <location>
        <begin position="25"/>
        <end position="206"/>
    </location>
</feature>
<dbReference type="RefSeq" id="WP_124083837.1">
    <property type="nucleotide sequence ID" value="NZ_CADEVX010000020.1"/>
</dbReference>
<protein>
    <submittedName>
        <fullName evidence="2">Uncharacterized protein</fullName>
    </submittedName>
</protein>
<keyword evidence="1" id="KW-0732">Signal</keyword>
<sequence>MMGASIKPRLAALLAALLAGIALAQGLAAPVHAATATGVTTADDSRKLLGEIVQCRVSFDRLAAFNEQVDRHAVGLPSATTLGGAPGVAWKVDPALSTLGVSSDTVLLNSRSAVFLAVASAHPVEDLLAMVPREGLRVELRMGQDAIVRKDLDADHALRAFTIDEGHYAAGCVYDEQAFLKARAARENATSARRVEKKALQDALKD</sequence>
<name>A0AB38TTQ7_BURGA</name>
<dbReference type="EMBL" id="CP104214">
    <property type="protein sequence ID" value="UWX71867.1"/>
    <property type="molecule type" value="Genomic_DNA"/>
</dbReference>
<reference evidence="2" key="1">
    <citation type="submission" date="2022-09" db="EMBL/GenBank/DDBJ databases">
        <title>Genomic of Burkholderia gladioli.</title>
        <authorList>
            <person name="Wu H."/>
        </authorList>
    </citation>
    <scope>NUCLEOTIDE SEQUENCE</scope>
    <source>
        <strain evidence="2">ZN-S4</strain>
    </source>
</reference>
<evidence type="ECO:0000313" key="3">
    <source>
        <dbReference type="Proteomes" id="UP001059745"/>
    </source>
</evidence>
<proteinExistence type="predicted"/>
<gene>
    <name evidence="2" type="ORF">NYZ96_09050</name>
</gene>
<evidence type="ECO:0000313" key="2">
    <source>
        <dbReference type="EMBL" id="UWX71867.1"/>
    </source>
</evidence>